<dbReference type="EMBL" id="JAINUY010000007">
    <property type="protein sequence ID" value="MBZ4036915.1"/>
    <property type="molecule type" value="Genomic_DNA"/>
</dbReference>
<dbReference type="Gene3D" id="1.20.1420.60">
    <property type="match status" value="1"/>
</dbReference>
<sequence length="135" mass="15520">MKINLFILFLLITSLNCFSQNSFGKEINKNSKPIADIEELEMEVNNGGFNQYFFNCGKNCFETLKALKRNGKIKTAKILENAISLINPKKLSNNILIEKLQNQEVEELDNEKINASLDQLDLEFYKYPDGKLTHN</sequence>
<evidence type="ECO:0000313" key="3">
    <source>
        <dbReference type="EMBL" id="MBZ4036915.1"/>
    </source>
</evidence>
<protein>
    <submittedName>
        <fullName evidence="3">DMP19 family protein</fullName>
    </submittedName>
</protein>
<organism evidence="3 4">
    <name type="scientific">Flavobacterium potami</name>
    <dbReference type="NCBI Taxonomy" id="2872310"/>
    <lineage>
        <taxon>Bacteria</taxon>
        <taxon>Pseudomonadati</taxon>
        <taxon>Bacteroidota</taxon>
        <taxon>Flavobacteriia</taxon>
        <taxon>Flavobacteriales</taxon>
        <taxon>Flavobacteriaceae</taxon>
        <taxon>Flavobacterium</taxon>
    </lineage>
</organism>
<feature type="domain" description="DNA mimic protein DMP19 C-terminal" evidence="2">
    <location>
        <begin position="26"/>
        <end position="129"/>
    </location>
</feature>
<dbReference type="Proteomes" id="UP001139366">
    <property type="component" value="Unassembled WGS sequence"/>
</dbReference>
<name>A0A9X1HDT7_9FLAO</name>
<dbReference type="InterPro" id="IPR025402">
    <property type="entry name" value="DMP19_C"/>
</dbReference>
<dbReference type="RefSeq" id="WP_223709579.1">
    <property type="nucleotide sequence ID" value="NZ_JAINUY010000007.1"/>
</dbReference>
<evidence type="ECO:0000259" key="2">
    <source>
        <dbReference type="Pfam" id="PF14300"/>
    </source>
</evidence>
<evidence type="ECO:0000313" key="4">
    <source>
        <dbReference type="Proteomes" id="UP001139366"/>
    </source>
</evidence>
<reference evidence="3 4" key="1">
    <citation type="journal article" date="2023" name="Antonie Van Leeuwenhoek">
        <title>Flavobacterium potami sp. nov., a multi-metal resistance genes harbouring bacterium isolated from shallow river silt.</title>
        <authorList>
            <person name="Li S."/>
            <person name="Mao S."/>
            <person name="Mu W."/>
            <person name="Guo B."/>
            <person name="Li C."/>
            <person name="Zhu Q."/>
            <person name="Hou X."/>
            <person name="Zhao Y."/>
            <person name="Wei S."/>
            <person name="Liu H."/>
            <person name="Liu A."/>
        </authorList>
    </citation>
    <scope>NUCLEOTIDE SEQUENCE [LARGE SCALE GENOMIC DNA]</scope>
    <source>
        <strain evidence="3 4">17A</strain>
    </source>
</reference>
<evidence type="ECO:0000256" key="1">
    <source>
        <dbReference type="SAM" id="SignalP"/>
    </source>
</evidence>
<feature type="signal peptide" evidence="1">
    <location>
        <begin position="1"/>
        <end position="19"/>
    </location>
</feature>
<feature type="chain" id="PRO_5040973660" evidence="1">
    <location>
        <begin position="20"/>
        <end position="135"/>
    </location>
</feature>
<dbReference type="Pfam" id="PF14300">
    <property type="entry name" value="DMP19"/>
    <property type="match status" value="1"/>
</dbReference>
<keyword evidence="4" id="KW-1185">Reference proteome</keyword>
<dbReference type="AlphaFoldDB" id="A0A9X1HDT7"/>
<keyword evidence="1" id="KW-0732">Signal</keyword>
<proteinExistence type="predicted"/>
<comment type="caution">
    <text evidence="3">The sequence shown here is derived from an EMBL/GenBank/DDBJ whole genome shotgun (WGS) entry which is preliminary data.</text>
</comment>
<accession>A0A9X1HDT7</accession>
<gene>
    <name evidence="3" type="ORF">K6T82_19255</name>
</gene>